<evidence type="ECO:0000313" key="4">
    <source>
        <dbReference type="Proteomes" id="UP000503640"/>
    </source>
</evidence>
<evidence type="ECO:0000256" key="2">
    <source>
        <dbReference type="SAM" id="Phobius"/>
    </source>
</evidence>
<keyword evidence="2" id="KW-0472">Membrane</keyword>
<keyword evidence="4" id="KW-1185">Reference proteome</keyword>
<accession>A0A7I9VIK0</accession>
<dbReference type="EMBL" id="BJTG01000002">
    <property type="protein sequence ID" value="GEJ56232.1"/>
    <property type="molecule type" value="Genomic_DNA"/>
</dbReference>
<sequence length="106" mass="11400">MTWSDVSDLRWKDIKKAVKGMDRDDVLHRLGLEQHTPTSDFFTGLGLFAVGVLVGAGLGVMFAPKPGAEMRSQLSGTLRSRGSRMADELGQRVAGEHGEGASSRIS</sequence>
<organism evidence="3 4">
    <name type="scientific">Anaeromyxobacter diazotrophicus</name>
    <dbReference type="NCBI Taxonomy" id="2590199"/>
    <lineage>
        <taxon>Bacteria</taxon>
        <taxon>Pseudomonadati</taxon>
        <taxon>Myxococcota</taxon>
        <taxon>Myxococcia</taxon>
        <taxon>Myxococcales</taxon>
        <taxon>Cystobacterineae</taxon>
        <taxon>Anaeromyxobacteraceae</taxon>
        <taxon>Anaeromyxobacter</taxon>
    </lineage>
</organism>
<evidence type="ECO:0000256" key="1">
    <source>
        <dbReference type="SAM" id="MobiDB-lite"/>
    </source>
</evidence>
<reference evidence="4" key="1">
    <citation type="journal article" date="2020" name="Appl. Environ. Microbiol.">
        <title>Diazotrophic Anaeromyxobacter Isolates from Soils.</title>
        <authorList>
            <person name="Masuda Y."/>
            <person name="Yamanaka H."/>
            <person name="Xu Z.X."/>
            <person name="Shiratori Y."/>
            <person name="Aono T."/>
            <person name="Amachi S."/>
            <person name="Senoo K."/>
            <person name="Itoh H."/>
        </authorList>
    </citation>
    <scope>NUCLEOTIDE SEQUENCE [LARGE SCALE GENOMIC DNA]</scope>
    <source>
        <strain evidence="4">R267</strain>
    </source>
</reference>
<evidence type="ECO:0008006" key="5">
    <source>
        <dbReference type="Google" id="ProtNLM"/>
    </source>
</evidence>
<protein>
    <recommendedName>
        <fullName evidence="5">YtxH-like protein</fullName>
    </recommendedName>
</protein>
<feature type="transmembrane region" description="Helical" evidence="2">
    <location>
        <begin position="41"/>
        <end position="63"/>
    </location>
</feature>
<evidence type="ECO:0000313" key="3">
    <source>
        <dbReference type="EMBL" id="GEJ56232.1"/>
    </source>
</evidence>
<dbReference type="AlphaFoldDB" id="A0A7I9VIK0"/>
<comment type="caution">
    <text evidence="3">The sequence shown here is derived from an EMBL/GenBank/DDBJ whole genome shotgun (WGS) entry which is preliminary data.</text>
</comment>
<feature type="region of interest" description="Disordered" evidence="1">
    <location>
        <begin position="73"/>
        <end position="106"/>
    </location>
</feature>
<name>A0A7I9VIK0_9BACT</name>
<keyword evidence="2" id="KW-1133">Transmembrane helix</keyword>
<keyword evidence="2" id="KW-0812">Transmembrane</keyword>
<gene>
    <name evidence="3" type="ORF">AMYX_09730</name>
</gene>
<dbReference type="RefSeq" id="WP_176063514.1">
    <property type="nucleotide sequence ID" value="NZ_BJTG01000002.1"/>
</dbReference>
<feature type="compositionally biased region" description="Basic and acidic residues" evidence="1">
    <location>
        <begin position="84"/>
        <end position="99"/>
    </location>
</feature>
<proteinExistence type="predicted"/>
<dbReference type="Proteomes" id="UP000503640">
    <property type="component" value="Unassembled WGS sequence"/>
</dbReference>